<dbReference type="AlphaFoldDB" id="A0A4C1TNC7"/>
<accession>A0A4C1TNC7</accession>
<evidence type="ECO:0000313" key="2">
    <source>
        <dbReference type="Proteomes" id="UP000299102"/>
    </source>
</evidence>
<proteinExistence type="predicted"/>
<dbReference type="Proteomes" id="UP000299102">
    <property type="component" value="Unassembled WGS sequence"/>
</dbReference>
<keyword evidence="2" id="KW-1185">Reference proteome</keyword>
<evidence type="ECO:0000313" key="1">
    <source>
        <dbReference type="EMBL" id="GBP15088.1"/>
    </source>
</evidence>
<organism evidence="1 2">
    <name type="scientific">Eumeta variegata</name>
    <name type="common">Bagworm moth</name>
    <name type="synonym">Eumeta japonica</name>
    <dbReference type="NCBI Taxonomy" id="151549"/>
    <lineage>
        <taxon>Eukaryota</taxon>
        <taxon>Metazoa</taxon>
        <taxon>Ecdysozoa</taxon>
        <taxon>Arthropoda</taxon>
        <taxon>Hexapoda</taxon>
        <taxon>Insecta</taxon>
        <taxon>Pterygota</taxon>
        <taxon>Neoptera</taxon>
        <taxon>Endopterygota</taxon>
        <taxon>Lepidoptera</taxon>
        <taxon>Glossata</taxon>
        <taxon>Ditrysia</taxon>
        <taxon>Tineoidea</taxon>
        <taxon>Psychidae</taxon>
        <taxon>Oiketicinae</taxon>
        <taxon>Eumeta</taxon>
    </lineage>
</organism>
<reference evidence="1 2" key="1">
    <citation type="journal article" date="2019" name="Commun. Biol.">
        <title>The bagworm genome reveals a unique fibroin gene that provides high tensile strength.</title>
        <authorList>
            <person name="Kono N."/>
            <person name="Nakamura H."/>
            <person name="Ohtoshi R."/>
            <person name="Tomita M."/>
            <person name="Numata K."/>
            <person name="Arakawa K."/>
        </authorList>
    </citation>
    <scope>NUCLEOTIDE SEQUENCE [LARGE SCALE GENOMIC DNA]</scope>
</reference>
<sequence length="94" mass="10848">MTTGILMAYFRARSTNRISYITARIKSIAYFLHPFRAYDHRRPPRLCPFPLSVIETDIDYNLLSLVSPLFENETPFFVGSGPARERCFVVKSSI</sequence>
<dbReference type="EMBL" id="BGZK01000069">
    <property type="protein sequence ID" value="GBP15088.1"/>
    <property type="molecule type" value="Genomic_DNA"/>
</dbReference>
<protein>
    <submittedName>
        <fullName evidence="1">Uncharacterized protein</fullName>
    </submittedName>
</protein>
<gene>
    <name evidence="1" type="ORF">EVAR_11396_1</name>
</gene>
<name>A0A4C1TNC7_EUMVA</name>
<comment type="caution">
    <text evidence="1">The sequence shown here is derived from an EMBL/GenBank/DDBJ whole genome shotgun (WGS) entry which is preliminary data.</text>
</comment>